<comment type="caution">
    <text evidence="1">The sequence shown here is derived from an EMBL/GenBank/DDBJ whole genome shotgun (WGS) entry which is preliminary data.</text>
</comment>
<dbReference type="Proteomes" id="UP001259347">
    <property type="component" value="Unassembled WGS sequence"/>
</dbReference>
<keyword evidence="2" id="KW-1185">Reference proteome</keyword>
<organism evidence="1 2">
    <name type="scientific">Microbacterium resistens</name>
    <dbReference type="NCBI Taxonomy" id="156977"/>
    <lineage>
        <taxon>Bacteria</taxon>
        <taxon>Bacillati</taxon>
        <taxon>Actinomycetota</taxon>
        <taxon>Actinomycetes</taxon>
        <taxon>Micrococcales</taxon>
        <taxon>Microbacteriaceae</taxon>
        <taxon>Microbacterium</taxon>
    </lineage>
</organism>
<dbReference type="EMBL" id="JAVDUM010000009">
    <property type="protein sequence ID" value="MDR6867514.1"/>
    <property type="molecule type" value="Genomic_DNA"/>
</dbReference>
<proteinExistence type="predicted"/>
<gene>
    <name evidence="1" type="ORF">J2Y69_002118</name>
</gene>
<sequence length="88" mass="10267">MPDEIRREALAVALRVYPERHHVHMRRAYADAYERGYRAATALVRKHIPRDHASHEGHRIQEIRTYGSPRARAACIDCRVSLDDYEEG</sequence>
<evidence type="ECO:0000313" key="1">
    <source>
        <dbReference type="EMBL" id="MDR6867514.1"/>
    </source>
</evidence>
<protein>
    <recommendedName>
        <fullName evidence="3">HEPN domain-containing protein</fullName>
    </recommendedName>
</protein>
<evidence type="ECO:0000313" key="2">
    <source>
        <dbReference type="Proteomes" id="UP001259347"/>
    </source>
</evidence>
<name>A0ABU1SD65_9MICO</name>
<evidence type="ECO:0008006" key="3">
    <source>
        <dbReference type="Google" id="ProtNLM"/>
    </source>
</evidence>
<accession>A0ABU1SD65</accession>
<reference evidence="1 2" key="1">
    <citation type="submission" date="2023-07" db="EMBL/GenBank/DDBJ databases">
        <title>Sorghum-associated microbial communities from plants grown in Nebraska, USA.</title>
        <authorList>
            <person name="Schachtman D."/>
        </authorList>
    </citation>
    <scope>NUCLEOTIDE SEQUENCE [LARGE SCALE GENOMIC DNA]</scope>
    <source>
        <strain evidence="1 2">2980</strain>
    </source>
</reference>